<feature type="compositionally biased region" description="Polar residues" evidence="1">
    <location>
        <begin position="175"/>
        <end position="185"/>
    </location>
</feature>
<evidence type="ECO:0000256" key="1">
    <source>
        <dbReference type="SAM" id="MobiDB-lite"/>
    </source>
</evidence>
<comment type="caution">
    <text evidence="2">The sequence shown here is derived from an EMBL/GenBank/DDBJ whole genome shotgun (WGS) entry which is preliminary data.</text>
</comment>
<dbReference type="Proteomes" id="UP001604277">
    <property type="component" value="Unassembled WGS sequence"/>
</dbReference>
<dbReference type="PANTHER" id="PTHR31390">
    <property type="entry name" value="EXPRESSED PROTEIN"/>
    <property type="match status" value="1"/>
</dbReference>
<dbReference type="Pfam" id="PF12043">
    <property type="entry name" value="DUF3527"/>
    <property type="match status" value="2"/>
</dbReference>
<protein>
    <submittedName>
        <fullName evidence="2">Uncharacterized protein</fullName>
    </submittedName>
</protein>
<sequence>MLYDIKPRTTCAATSGEMSCSLEKKWSSIQQQTSDAVKQKILPPQADASSQYRYKFGAGHSFGQSYHCPPRELRQHGSTKQVIQFRSFNNHQTTQQGSKTCKDDELVKHMSRLPSFLQQVEKEKSVQEKALNFGVLDWKRLEKWKYNERMPAKCHRKTSSSSNNVLFMTSGPPKISSQLRKQPTSHCLHPSSSSQGKQQSSHGSHFDSSPSRKQFPSQSSHIYSSQVERKTGGIGQSKGKSTYIKDLQARSITMDRQQGNFNQKVKSCGRDHSEINMNHGERNNSVKKIVLEKEALALDHSKNGSFVSSPKTIIVQEGKSKTRFKDEVNLTPQHRTVEPQNIVLLVPNHFPKTICSDTSQFTESKTLFDGQLSEGNQTRFSDGFFQEPHSGEFSSDIPHSHPLSTSAMVNTTEAGMEPPNLVSADATDSEFCKRAGPDDIIVPPIKCEAKHSFSVDASKRMDVDVEQKAGKGRNPSPNRRFSFSLGKMTRSFSFKESSAVPQLSSTYTAPKSGPVGSELSSSMESRDKDKAAASSRGRSSPLRRLLDPLLKYRGAHSAEFVPPPDGNSHVMPSKPMNTDGPIQDRKHKVPTFQALLQLSVKNGLPFFKLAADNSSNVMAATIKKLPSSGKGDCSLIYTFYSVHEIKKKSMSWMSQGPKGKSCGLGYDIVGQMKISSSYLPQLNSKDSSQCVVRECVMYGVDLGQVDKQTPELLFDREIAAILIKNTCEKLKDEDLSDKGRSFKDREFVRCASGEDENPNGTVVILPVGTHGLPNKGAPSPLIKRWKSGGSCDCGGWDVGCKLQILANQDRRCKFTGPSMHSLAADRLDLFIQGRERGSKPIFSLEPTSNGFYSVEFNASISLLEAFSVCVAIITSRKLSEILDVNNLSENACLSEGTIGMDKMKSQATLQVPVKYVTCPPSSPVGRI</sequence>
<organism evidence="2 3">
    <name type="scientific">Forsythia ovata</name>
    <dbReference type="NCBI Taxonomy" id="205694"/>
    <lineage>
        <taxon>Eukaryota</taxon>
        <taxon>Viridiplantae</taxon>
        <taxon>Streptophyta</taxon>
        <taxon>Embryophyta</taxon>
        <taxon>Tracheophyta</taxon>
        <taxon>Spermatophyta</taxon>
        <taxon>Magnoliopsida</taxon>
        <taxon>eudicotyledons</taxon>
        <taxon>Gunneridae</taxon>
        <taxon>Pentapetalae</taxon>
        <taxon>asterids</taxon>
        <taxon>lamiids</taxon>
        <taxon>Lamiales</taxon>
        <taxon>Oleaceae</taxon>
        <taxon>Forsythieae</taxon>
        <taxon>Forsythia</taxon>
    </lineage>
</organism>
<reference evidence="3" key="1">
    <citation type="submission" date="2024-07" db="EMBL/GenBank/DDBJ databases">
        <title>Two chromosome-level genome assemblies of Korean endemic species Abeliophyllum distichum and Forsythia ovata (Oleaceae).</title>
        <authorList>
            <person name="Jang H."/>
        </authorList>
    </citation>
    <scope>NUCLEOTIDE SEQUENCE [LARGE SCALE GENOMIC DNA]</scope>
</reference>
<accession>A0ABD1TA80</accession>
<keyword evidence="3" id="KW-1185">Reference proteome</keyword>
<feature type="compositionally biased region" description="Polar residues" evidence="1">
    <location>
        <begin position="212"/>
        <end position="226"/>
    </location>
</feature>
<dbReference type="PANTHER" id="PTHR31390:SF12">
    <property type="entry name" value="PUTATIVE (DUF3527)-RELATED"/>
    <property type="match status" value="1"/>
</dbReference>
<feature type="region of interest" description="Disordered" evidence="1">
    <location>
        <begin position="151"/>
        <end position="242"/>
    </location>
</feature>
<feature type="region of interest" description="Disordered" evidence="1">
    <location>
        <begin position="499"/>
        <end position="540"/>
    </location>
</feature>
<gene>
    <name evidence="2" type="ORF">Fot_33285</name>
</gene>
<dbReference type="InterPro" id="IPR021916">
    <property type="entry name" value="DUF3527"/>
</dbReference>
<proteinExistence type="predicted"/>
<dbReference type="AlphaFoldDB" id="A0ABD1TA80"/>
<evidence type="ECO:0000313" key="2">
    <source>
        <dbReference type="EMBL" id="KAL2509638.1"/>
    </source>
</evidence>
<feature type="compositionally biased region" description="Polar residues" evidence="1">
    <location>
        <begin position="499"/>
        <end position="509"/>
    </location>
</feature>
<dbReference type="EMBL" id="JBFOLJ010000009">
    <property type="protein sequence ID" value="KAL2509638.1"/>
    <property type="molecule type" value="Genomic_DNA"/>
</dbReference>
<feature type="compositionally biased region" description="Low complexity" evidence="1">
    <location>
        <begin position="191"/>
        <end position="211"/>
    </location>
</feature>
<evidence type="ECO:0000313" key="3">
    <source>
        <dbReference type="Proteomes" id="UP001604277"/>
    </source>
</evidence>
<name>A0ABD1TA80_9LAMI</name>